<feature type="domain" description="Condensation" evidence="5">
    <location>
        <begin position="24"/>
        <end position="283"/>
    </location>
</feature>
<proteinExistence type="predicted"/>
<dbReference type="GO" id="GO:0003824">
    <property type="term" value="F:catalytic activity"/>
    <property type="evidence" value="ECO:0007669"/>
    <property type="project" value="InterPro"/>
</dbReference>
<dbReference type="PANTHER" id="PTHR44845">
    <property type="entry name" value="CARRIER DOMAIN-CONTAINING PROTEIN"/>
    <property type="match status" value="1"/>
</dbReference>
<dbReference type="PANTHER" id="PTHR44845:SF1">
    <property type="entry name" value="L-2-AMINOADIPATE REDUCTASE"/>
    <property type="match status" value="1"/>
</dbReference>
<dbReference type="InterPro" id="IPR001242">
    <property type="entry name" value="Condensation_dom"/>
</dbReference>
<dbReference type="Gene3D" id="3.40.50.12780">
    <property type="entry name" value="N-terminal domain of ligase-like"/>
    <property type="match status" value="1"/>
</dbReference>
<evidence type="ECO:0000259" key="5">
    <source>
        <dbReference type="Pfam" id="PF00668"/>
    </source>
</evidence>
<dbReference type="SUPFAM" id="SSF52777">
    <property type="entry name" value="CoA-dependent acyltransferases"/>
    <property type="match status" value="1"/>
</dbReference>
<evidence type="ECO:0000256" key="2">
    <source>
        <dbReference type="ARBA" id="ARBA00022553"/>
    </source>
</evidence>
<feature type="region of interest" description="Disordered" evidence="3">
    <location>
        <begin position="74"/>
        <end position="93"/>
    </location>
</feature>
<dbReference type="OrthoDB" id="329835at2759"/>
<accession>A0A9N9IZG7</accession>
<gene>
    <name evidence="6" type="ORF">DERYTH_LOCUS17404</name>
</gene>
<dbReference type="Pfam" id="PF00668">
    <property type="entry name" value="Condensation"/>
    <property type="match status" value="1"/>
</dbReference>
<dbReference type="Gene3D" id="3.30.559.30">
    <property type="entry name" value="Nonribosomal peptide synthetase, condensation domain"/>
    <property type="match status" value="1"/>
</dbReference>
<feature type="non-terminal residue" evidence="6">
    <location>
        <position position="1"/>
    </location>
</feature>
<evidence type="ECO:0000313" key="6">
    <source>
        <dbReference type="EMBL" id="CAG8756677.1"/>
    </source>
</evidence>
<dbReference type="SUPFAM" id="SSF56801">
    <property type="entry name" value="Acetyl-CoA synthetase-like"/>
    <property type="match status" value="1"/>
</dbReference>
<dbReference type="InterPro" id="IPR042099">
    <property type="entry name" value="ANL_N_sf"/>
</dbReference>
<reference evidence="6" key="1">
    <citation type="submission" date="2021-06" db="EMBL/GenBank/DDBJ databases">
        <authorList>
            <person name="Kallberg Y."/>
            <person name="Tangrot J."/>
            <person name="Rosling A."/>
        </authorList>
    </citation>
    <scope>NUCLEOTIDE SEQUENCE</scope>
    <source>
        <strain evidence="6">MA453B</strain>
    </source>
</reference>
<feature type="compositionally biased region" description="Polar residues" evidence="3">
    <location>
        <begin position="74"/>
        <end position="91"/>
    </location>
</feature>
<feature type="domain" description="AMP-dependent synthetase/ligase" evidence="4">
    <location>
        <begin position="309"/>
        <end position="387"/>
    </location>
</feature>
<dbReference type="Proteomes" id="UP000789405">
    <property type="component" value="Unassembled WGS sequence"/>
</dbReference>
<dbReference type="InterPro" id="IPR000873">
    <property type="entry name" value="AMP-dep_synth/lig_dom"/>
</dbReference>
<keyword evidence="7" id="KW-1185">Reference proteome</keyword>
<organism evidence="6 7">
    <name type="scientific">Dentiscutata erythropus</name>
    <dbReference type="NCBI Taxonomy" id="1348616"/>
    <lineage>
        <taxon>Eukaryota</taxon>
        <taxon>Fungi</taxon>
        <taxon>Fungi incertae sedis</taxon>
        <taxon>Mucoromycota</taxon>
        <taxon>Glomeromycotina</taxon>
        <taxon>Glomeromycetes</taxon>
        <taxon>Diversisporales</taxon>
        <taxon>Gigasporaceae</taxon>
        <taxon>Dentiscutata</taxon>
    </lineage>
</organism>
<dbReference type="Pfam" id="PF00501">
    <property type="entry name" value="AMP-binding"/>
    <property type="match status" value="1"/>
</dbReference>
<comment type="caution">
    <text evidence="6">The sequence shown here is derived from an EMBL/GenBank/DDBJ whole genome shotgun (WGS) entry which is preliminary data.</text>
</comment>
<sequence length="388" mass="43314">MSTTLISSRLLNDPVLINKRLDRWKLRLRNLTELQLPTDYARPLTQKVVEDKKILRIPEATALAILQLSLATQPDSSISPTQNSTLTTQNDESFHEQPTPFTILLAAFVVLLHRYTGDEDITVGSSSDTRNPLVLRINISPSDTFAQVIQKVQQVEREATADEVPFHLLISSLFPEKDQGQTSTSIHSPLFRVRFYNQTDIPENPLPRAISLTTDLTVLIALHSSSSLRHALLPAIEIQISYNQLLFSEKRISHILDQLVAVLNYAAQHSETCVAEIPILTDKCLEILPDPKSDLKWSQFRGAITDIFSANAKKIPNNPCVVVSTGDISKKRVFTYQHINEASNIVAHYLVKNGIEREDVVMVYAYRGVDLVIAVMGVLKAGATFSVI</sequence>
<protein>
    <submittedName>
        <fullName evidence="6">16989_t:CDS:1</fullName>
    </submittedName>
</protein>
<evidence type="ECO:0000256" key="3">
    <source>
        <dbReference type="SAM" id="MobiDB-lite"/>
    </source>
</evidence>
<name>A0A9N9IZG7_9GLOM</name>
<keyword evidence="1" id="KW-0596">Phosphopantetheine</keyword>
<dbReference type="EMBL" id="CAJVPY010016374">
    <property type="protein sequence ID" value="CAG8756677.1"/>
    <property type="molecule type" value="Genomic_DNA"/>
</dbReference>
<dbReference type="AlphaFoldDB" id="A0A9N9IZG7"/>
<keyword evidence="2" id="KW-0597">Phosphoprotein</keyword>
<evidence type="ECO:0000259" key="4">
    <source>
        <dbReference type="Pfam" id="PF00501"/>
    </source>
</evidence>
<evidence type="ECO:0000256" key="1">
    <source>
        <dbReference type="ARBA" id="ARBA00022450"/>
    </source>
</evidence>
<evidence type="ECO:0000313" key="7">
    <source>
        <dbReference type="Proteomes" id="UP000789405"/>
    </source>
</evidence>